<gene>
    <name evidence="1" type="ORF">llap_2929</name>
</gene>
<dbReference type="Proteomes" id="UP000233556">
    <property type="component" value="Unassembled WGS sequence"/>
</dbReference>
<evidence type="ECO:0008006" key="3">
    <source>
        <dbReference type="Google" id="ProtNLM"/>
    </source>
</evidence>
<dbReference type="EMBL" id="KZ505698">
    <property type="protein sequence ID" value="PKU46770.1"/>
    <property type="molecule type" value="Genomic_DNA"/>
</dbReference>
<keyword evidence="2" id="KW-1185">Reference proteome</keyword>
<organism evidence="1 2">
    <name type="scientific">Limosa lapponica baueri</name>
    <dbReference type="NCBI Taxonomy" id="1758121"/>
    <lineage>
        <taxon>Eukaryota</taxon>
        <taxon>Metazoa</taxon>
        <taxon>Chordata</taxon>
        <taxon>Craniata</taxon>
        <taxon>Vertebrata</taxon>
        <taxon>Euteleostomi</taxon>
        <taxon>Archelosauria</taxon>
        <taxon>Archosauria</taxon>
        <taxon>Dinosauria</taxon>
        <taxon>Saurischia</taxon>
        <taxon>Theropoda</taxon>
        <taxon>Coelurosauria</taxon>
        <taxon>Aves</taxon>
        <taxon>Neognathae</taxon>
        <taxon>Neoaves</taxon>
        <taxon>Charadriiformes</taxon>
        <taxon>Scolopacidae</taxon>
        <taxon>Limosa</taxon>
    </lineage>
</organism>
<reference evidence="2" key="2">
    <citation type="submission" date="2017-12" db="EMBL/GenBank/DDBJ databases">
        <title>Genome sequence of the Bar-tailed Godwit (Limosa lapponica baueri).</title>
        <authorList>
            <person name="Lima N.C.B."/>
            <person name="Parody-Merino A.M."/>
            <person name="Battley P.F."/>
            <person name="Fidler A.E."/>
            <person name="Prosdocimi F."/>
        </authorList>
    </citation>
    <scope>NUCLEOTIDE SEQUENCE [LARGE SCALE GENOMIC DNA]</scope>
</reference>
<dbReference type="OrthoDB" id="416454at2759"/>
<sequence length="177" mass="20955">MLEGRHVIQRDLDRLERWACVKLMRFNKTNCNVLHVSLGNPKDKYRLGREWIESSPEEKDLSVLVDEKLNMSWQCVVTPQKVNHMLDCIKRIVASRSREMIRPLYSVLVGPHLKYCIQLWSPQHRKDMDLSEWVQKRAMKMIRGLEHVSHEDRLRELDCSACRREGSGETLLWPFST</sequence>
<dbReference type="AlphaFoldDB" id="A0A2I0UL55"/>
<name>A0A2I0UL55_LIMLA</name>
<evidence type="ECO:0000313" key="1">
    <source>
        <dbReference type="EMBL" id="PKU46770.1"/>
    </source>
</evidence>
<proteinExistence type="predicted"/>
<dbReference type="PANTHER" id="PTHR33332">
    <property type="entry name" value="REVERSE TRANSCRIPTASE DOMAIN-CONTAINING PROTEIN"/>
    <property type="match status" value="1"/>
</dbReference>
<reference evidence="2" key="1">
    <citation type="submission" date="2017-11" db="EMBL/GenBank/DDBJ databases">
        <authorList>
            <person name="Lima N.C."/>
            <person name="Parody-Merino A.M."/>
            <person name="Battley P.F."/>
            <person name="Fidler A.E."/>
            <person name="Prosdocimi F."/>
        </authorList>
    </citation>
    <scope>NUCLEOTIDE SEQUENCE [LARGE SCALE GENOMIC DNA]</scope>
</reference>
<dbReference type="PRINTS" id="PR01345">
    <property type="entry name" value="CERVTRCPTASE"/>
</dbReference>
<protein>
    <recommendedName>
        <fullName evidence="3">Rna-directed dna polymerase from mobile element jockey-like</fullName>
    </recommendedName>
</protein>
<evidence type="ECO:0000313" key="2">
    <source>
        <dbReference type="Proteomes" id="UP000233556"/>
    </source>
</evidence>
<accession>A0A2I0UL55</accession>